<comment type="caution">
    <text evidence="2">The sequence shown here is derived from an EMBL/GenBank/DDBJ whole genome shotgun (WGS) entry which is preliminary data.</text>
</comment>
<evidence type="ECO:0000259" key="1">
    <source>
        <dbReference type="Pfam" id="PF20248"/>
    </source>
</evidence>
<dbReference type="Gene3D" id="3.60.15.10">
    <property type="entry name" value="Ribonuclease Z/Hydroxyacylglutathione hydrolase-like"/>
    <property type="match status" value="1"/>
</dbReference>
<protein>
    <recommendedName>
        <fullName evidence="1">DUF6603 domain-containing protein</fullName>
    </recommendedName>
</protein>
<organism evidence="2 3">
    <name type="scientific">Neonectria punicea</name>
    <dbReference type="NCBI Taxonomy" id="979145"/>
    <lineage>
        <taxon>Eukaryota</taxon>
        <taxon>Fungi</taxon>
        <taxon>Dikarya</taxon>
        <taxon>Ascomycota</taxon>
        <taxon>Pezizomycotina</taxon>
        <taxon>Sordariomycetes</taxon>
        <taxon>Hypocreomycetidae</taxon>
        <taxon>Hypocreales</taxon>
        <taxon>Nectriaceae</taxon>
        <taxon>Neonectria</taxon>
    </lineage>
</organism>
<gene>
    <name evidence="2" type="ORF">QQX98_013190</name>
</gene>
<reference evidence="2 3" key="1">
    <citation type="journal article" date="2025" name="Microbiol. Resour. Announc.">
        <title>Draft genome sequences for Neonectria magnoliae and Neonectria punicea, canker pathogens of Liriodendron tulipifera and Acer saccharum in West Virginia.</title>
        <authorList>
            <person name="Petronek H.M."/>
            <person name="Kasson M.T."/>
            <person name="Metheny A.M."/>
            <person name="Stauder C.M."/>
            <person name="Lovett B."/>
            <person name="Lynch S.C."/>
            <person name="Garnas J.R."/>
            <person name="Kasson L.R."/>
            <person name="Stajich J.E."/>
        </authorList>
    </citation>
    <scope>NUCLEOTIDE SEQUENCE [LARGE SCALE GENOMIC DNA]</scope>
    <source>
        <strain evidence="2 3">NRRL 64653</strain>
    </source>
</reference>
<evidence type="ECO:0000313" key="3">
    <source>
        <dbReference type="Proteomes" id="UP001498476"/>
    </source>
</evidence>
<dbReference type="InterPro" id="IPR052159">
    <property type="entry name" value="Competence_DNA_uptake"/>
</dbReference>
<proteinExistence type="predicted"/>
<dbReference type="PANTHER" id="PTHR30619:SF1">
    <property type="entry name" value="RECOMBINATION PROTEIN 2"/>
    <property type="match status" value="1"/>
</dbReference>
<dbReference type="EMBL" id="JAZAVJ010000526">
    <property type="protein sequence ID" value="KAK7394028.1"/>
    <property type="molecule type" value="Genomic_DNA"/>
</dbReference>
<name>A0ABR1GGT2_9HYPO</name>
<accession>A0ABR1GGT2</accession>
<feature type="domain" description="DUF6603" evidence="1">
    <location>
        <begin position="1698"/>
        <end position="2222"/>
    </location>
</feature>
<dbReference type="Proteomes" id="UP001498476">
    <property type="component" value="Unassembled WGS sequence"/>
</dbReference>
<dbReference type="InterPro" id="IPR046538">
    <property type="entry name" value="DUF6603"/>
</dbReference>
<keyword evidence="3" id="KW-1185">Reference proteome</keyword>
<dbReference type="PANTHER" id="PTHR30619">
    <property type="entry name" value="DNA INTERNALIZATION/COMPETENCE PROTEIN COMEC/REC2"/>
    <property type="match status" value="1"/>
</dbReference>
<sequence length="2474" mass="273490">MALKGLLGVDTYQIGVPGGDCAIVLLVDQPPMRKRKDEESDDDYHHDSPCLNDDGHKGTVLRAILIDGGHDGRPGYYGKVAADKIEKTIQDIESKYGFINDNGQHGLKFDAWIVTHWDRDHYCGALHLFWNSLSEDGTCRRIRYGYDGLGQTTLYCPTWDTTRLGESTKFARGRHNLLGSYFVGSNQCWFIRNPPQTSHHELLSLTAAEYDRFEEDNKISLMFGTVVTGCGNLLGLDMFSRQLFDDNQQLPKFGSNDESYRITNVCAAFKARFGNIGGEPSYGLANGYTLLSEAKRPLLICIGAMGQVMGSVSKPIKEATGDNYASIMMVMVWVPNTPTLNPSHVSLFSGGDAHMDTEDLVLQFLQGYQVEVIKAGHHGARTSTSARMLKMMRPNKFIISAGKEYGHPSWQLLAFLLAFSRSRQNDATFKYKSGASSFCHATRFPYYFAMYSNASKAPNNVHLNIQSYFDHRKSYNAFFDYLNNGYVDATLRNGCINDLWLRVIFGRGAETDLYEELLQYSLNDVMKLFLDENVSLLLDKIFLPYSVLPFDHIKQYNHRIHVSKLLVTVLRYHLQTIAPFPFNFNAKDLGTREIRCIIIHSRHDTILDGAVSYVYGTVDKSIVNYSTKGKAEWNLKKSTKQKPKPRSLLTPQKKVIVKKQKKQSSKETKERDLMVEQQRFETMMAEIEEQASETFELNDISPRFCEQDDGVTADVTDVLKELIPVGGFEDYFLHFRPSDGFLHESQLSDPGVGFVEYPDFDFFQTNPPSDPVLAYDDTHQYTNQYYGQSYQDHFSALVKPMLPAASSASFTKDETSLLIRGIAHYSEDQTRIETPENEVLSSFLPESEDFMLFALWPGYSFRFDSPVAGNTQGPWNVLLAGNDQAVGILGTLLQSGSHKDDKEGCILRRLELTCTFLHDQPLNAVPATRVDEMTMTLTVGHHTLVFSSHVQNINSQFGLEANALNGLRLRNQELMLALDHIEHFNSQSFTMADVFTLGETKPPMWIKEALRAAKVELAGLDAKDKGVFCRNGCWLSPGDDFAIILRLQFRLQSDPDLSKLSSAMEKLKTNGSFHVTAKRSASCSPLGDPIAVKSEVGLETTISFSDGPQKEADASAHFFIREDTVELCVVRYTAAGSMQNLFKWIVDNVDPGELFRNSKDAFEKALTNTAKTGQRDTAKNSSKVDISWRSLSVVFDSRSVRRIHVCFEVGTSLGVENGKMAGFSLDFTWMPTQWEVSGRFMPGGLNYSIGDEERLDPEWELSDWVPPLNKNLAPTLSIFHLDPTGTLNKDLVPSYIPTEITMASLKFGSEGVRFHALLKSRSATDPPVSGDTLPMVPMTKTSLLIAATYSFKEADHSKFGLLISGSIDLPESDLGTGTELQHNRGPPRLTATIKYAGDWEFSATASNIQIGSLVSLFGGELEQADVKDLLGHLTLQSMELKYSHQKSRSSSLGLAATVLFKDYRFELKYGRQSGDNDADWALTMGLTDNGPAQKVKLASILQWLLGDSAEESLPSFLSEAAVDLSDASFAMSLTRKKTPDKSTLTLSTYFKIGDLVVQFARLQVRLANLGKDAKPTSKTIVRVAVNSLPRPPPLPLIGQIEQHFSVDVRWASGDLLIEEVNTLNTLTTFEKKKMLLTDDAKKDAACGQGISFMLLADSQVIIATKPKKTKKANVPSDKTAPVLVEEKSEPTEMKPFPKRVNGVSITNVGLDYDVPQQKVKIKFSARATLGPLDGELINFTMGVRLPRSTQGEGNQLSDWNKLVIDMDLDGLSLGMTGSNLNVAGFLQRIHEKREDMLIEGFEGGIGVKFKSYEFTAFGSYKGVKTGPGAEEFVSLMVYGMMQGPILKTPYVEIRGISGGFGLGSQLTLPHVSQIHNFPLLMGATPNAVETFAKLRGSDNGPRYITETNGASWFAVGILATACETVDVSAVLTLPLSPNVSELSIVGTASARFPRDKPPEKALASIKLNFEGTIDIAHGSLLFQGQISDGSFLLFNNCLLTGGFVVGAWFGPSPQAGDWCISIGGWHPAYIAPGHYPTPPPRLGIDWTCSNQLSLRGQAYAAVTPDALMGGVAVSVLYRTGCCGANFDFRADFILCMHPIHYDARVYVSASLWFELCFWGMRRKLSIPFGAELHVSGPPFGGDVYFDWCVVKIRVEFGSQQSKPRQLTLREFIDVCLKKSNTDTETDHVLSLEAGAVAPSKVSNEAQRPQTPWMVRGPALVFSVVSRVPTLAVDLPGALMPSKQMGGRILSRPMQLSANSQGLTAPLTVKITWSGSDVTVEGFSFDIVQEKVPASLWGVYDDNSNAMLAGASRETTITHTTGLRIQAPISRWSKQNPQVLALAKLAEPVTRTVEFKTDAVRSQALDARPRFNKPGQDNETAGFASATKALVGMRQKDRATPAQRMVVLKARNKRRAALVNQWAAIRGLTKTTEADSSTNQVAQGVPTRSIKSDVPLRYVKGLERFSHIAPRVTVE</sequence>
<dbReference type="SUPFAM" id="SSF56281">
    <property type="entry name" value="Metallo-hydrolase/oxidoreductase"/>
    <property type="match status" value="1"/>
</dbReference>
<evidence type="ECO:0000313" key="2">
    <source>
        <dbReference type="EMBL" id="KAK7394028.1"/>
    </source>
</evidence>
<dbReference type="Pfam" id="PF20248">
    <property type="entry name" value="DUF6603"/>
    <property type="match status" value="1"/>
</dbReference>
<dbReference type="InterPro" id="IPR036866">
    <property type="entry name" value="RibonucZ/Hydroxyglut_hydro"/>
</dbReference>